<evidence type="ECO:0000256" key="4">
    <source>
        <dbReference type="ARBA" id="ARBA00022989"/>
    </source>
</evidence>
<name>A0A8K0A7K6_BRALA</name>
<feature type="transmembrane region" description="Helical" evidence="6">
    <location>
        <begin position="57"/>
        <end position="76"/>
    </location>
</feature>
<evidence type="ECO:0000256" key="5">
    <source>
        <dbReference type="ARBA" id="ARBA00023136"/>
    </source>
</evidence>
<reference evidence="7" key="1">
    <citation type="submission" date="2022-01" db="EMBL/GenBank/DDBJ databases">
        <authorList>
            <person name="Braso-Vives M."/>
        </authorList>
    </citation>
    <scope>NUCLEOTIDE SEQUENCE</scope>
</reference>
<evidence type="ECO:0000256" key="2">
    <source>
        <dbReference type="ARBA" id="ARBA00009565"/>
    </source>
</evidence>
<evidence type="ECO:0000313" key="7">
    <source>
        <dbReference type="EMBL" id="CAH1267838.1"/>
    </source>
</evidence>
<dbReference type="GO" id="GO:0016020">
    <property type="term" value="C:membrane"/>
    <property type="evidence" value="ECO:0007669"/>
    <property type="project" value="UniProtKB-SubCell"/>
</dbReference>
<evidence type="ECO:0000256" key="6">
    <source>
        <dbReference type="SAM" id="Phobius"/>
    </source>
</evidence>
<dbReference type="Proteomes" id="UP000838412">
    <property type="component" value="Chromosome 6"/>
</dbReference>
<keyword evidence="3 6" id="KW-0812">Transmembrane</keyword>
<dbReference type="Pfam" id="PF04103">
    <property type="entry name" value="CD20"/>
    <property type="match status" value="1"/>
</dbReference>
<dbReference type="AlphaFoldDB" id="A0A8K0A7K6"/>
<dbReference type="PANTHER" id="PTHR23320:SF165">
    <property type="entry name" value="MARVEL DOMAIN-CONTAINING PROTEIN"/>
    <property type="match status" value="1"/>
</dbReference>
<dbReference type="InterPro" id="IPR030417">
    <property type="entry name" value="MS4A"/>
</dbReference>
<organism evidence="7 8">
    <name type="scientific">Branchiostoma lanceolatum</name>
    <name type="common">Common lancelet</name>
    <name type="synonym">Amphioxus lanceolatum</name>
    <dbReference type="NCBI Taxonomy" id="7740"/>
    <lineage>
        <taxon>Eukaryota</taxon>
        <taxon>Metazoa</taxon>
        <taxon>Chordata</taxon>
        <taxon>Cephalochordata</taxon>
        <taxon>Leptocardii</taxon>
        <taxon>Amphioxiformes</taxon>
        <taxon>Branchiostomatidae</taxon>
        <taxon>Branchiostoma</taxon>
    </lineage>
</organism>
<keyword evidence="4 6" id="KW-1133">Transmembrane helix</keyword>
<feature type="transmembrane region" description="Helical" evidence="6">
    <location>
        <begin position="88"/>
        <end position="112"/>
    </location>
</feature>
<proteinExistence type="inferred from homology"/>
<evidence type="ECO:0000313" key="8">
    <source>
        <dbReference type="Proteomes" id="UP000838412"/>
    </source>
</evidence>
<protein>
    <submittedName>
        <fullName evidence="7">Hypp3795 protein</fullName>
    </submittedName>
</protein>
<feature type="transmembrane region" description="Helical" evidence="6">
    <location>
        <begin position="124"/>
        <end position="146"/>
    </location>
</feature>
<accession>A0A8K0A7K6</accession>
<keyword evidence="8" id="KW-1185">Reference proteome</keyword>
<sequence length="241" mass="24740">MFSSVNSDSHPAVMSYNGSCVLGLGVTFIVLGSLSLILGIAANAAFDSDYHFTFHKIGAPIWSGILVIITGIIGVFSGKSPTNKGLMAAFLPFSIFVILLCFACVGLSATGIAVDGESCGGGCAAIRALHGVCLLLALTEVVLGFVSSIMSCVGMCSSNHIQPTVIYHQAAPMYPGGVVFMQNTSAGGYPMHPSGMTYVGGGVQSPVVFQPQPTAAPPAYPYGMASGPINPTMVVHTQSNI</sequence>
<dbReference type="InterPro" id="IPR007237">
    <property type="entry name" value="CD20-like"/>
</dbReference>
<evidence type="ECO:0000256" key="1">
    <source>
        <dbReference type="ARBA" id="ARBA00004141"/>
    </source>
</evidence>
<evidence type="ECO:0000256" key="3">
    <source>
        <dbReference type="ARBA" id="ARBA00022692"/>
    </source>
</evidence>
<comment type="subcellular location">
    <subcellularLocation>
        <location evidence="1">Membrane</location>
        <topology evidence="1">Multi-pass membrane protein</topology>
    </subcellularLocation>
</comment>
<keyword evidence="5 6" id="KW-0472">Membrane</keyword>
<comment type="similarity">
    <text evidence="2">Belongs to the MS4A family.</text>
</comment>
<dbReference type="OrthoDB" id="10071434at2759"/>
<gene>
    <name evidence="7" type="primary">Hypp3795</name>
    <name evidence="7" type="ORF">BLAG_LOCUS21016</name>
</gene>
<dbReference type="PANTHER" id="PTHR23320">
    <property type="entry name" value="MEMBRANE-SPANNING 4-DOMAINS SUBFAMILY A MS4A -RELATED"/>
    <property type="match status" value="1"/>
</dbReference>
<dbReference type="EMBL" id="OV696691">
    <property type="protein sequence ID" value="CAH1267838.1"/>
    <property type="molecule type" value="Genomic_DNA"/>
</dbReference>
<feature type="transmembrane region" description="Helical" evidence="6">
    <location>
        <begin position="21"/>
        <end position="45"/>
    </location>
</feature>